<name>A0ABQ4S092_9HYPH</name>
<organism evidence="1 2">
    <name type="scientific">Methylobacterium iners</name>
    <dbReference type="NCBI Taxonomy" id="418707"/>
    <lineage>
        <taxon>Bacteria</taxon>
        <taxon>Pseudomonadati</taxon>
        <taxon>Pseudomonadota</taxon>
        <taxon>Alphaproteobacteria</taxon>
        <taxon>Hyphomicrobiales</taxon>
        <taxon>Methylobacteriaceae</taxon>
        <taxon>Methylobacterium</taxon>
    </lineage>
</organism>
<dbReference type="EMBL" id="BPQP01000057">
    <property type="protein sequence ID" value="GJD96271.1"/>
    <property type="molecule type" value="Genomic_DNA"/>
</dbReference>
<dbReference type="Proteomes" id="UP001055125">
    <property type="component" value="Unassembled WGS sequence"/>
</dbReference>
<protein>
    <submittedName>
        <fullName evidence="1">Uncharacterized protein</fullName>
    </submittedName>
</protein>
<reference evidence="1" key="2">
    <citation type="submission" date="2021-08" db="EMBL/GenBank/DDBJ databases">
        <authorList>
            <person name="Tani A."/>
            <person name="Ola A."/>
            <person name="Ogura Y."/>
            <person name="Katsura K."/>
            <person name="Hayashi T."/>
        </authorList>
    </citation>
    <scope>NUCLEOTIDE SEQUENCE</scope>
    <source>
        <strain evidence="1">DSM 19015</strain>
    </source>
</reference>
<comment type="caution">
    <text evidence="1">The sequence shown here is derived from an EMBL/GenBank/DDBJ whole genome shotgun (WGS) entry which is preliminary data.</text>
</comment>
<proteinExistence type="predicted"/>
<sequence>MTVSVGVGAVTALVVLLTILALTEANANSSYGVLDLRSRQFAELQPGQ</sequence>
<gene>
    <name evidence="1" type="ORF">OCOJLMKI_3491</name>
</gene>
<evidence type="ECO:0000313" key="2">
    <source>
        <dbReference type="Proteomes" id="UP001055125"/>
    </source>
</evidence>
<reference evidence="1" key="1">
    <citation type="journal article" date="2021" name="Front. Microbiol.">
        <title>Comprehensive Comparative Genomics and Phenotyping of Methylobacterium Species.</title>
        <authorList>
            <person name="Alessa O."/>
            <person name="Ogura Y."/>
            <person name="Fujitani Y."/>
            <person name="Takami H."/>
            <person name="Hayashi T."/>
            <person name="Sahin N."/>
            <person name="Tani A."/>
        </authorList>
    </citation>
    <scope>NUCLEOTIDE SEQUENCE</scope>
    <source>
        <strain evidence="1">DSM 19015</strain>
    </source>
</reference>
<keyword evidence="2" id="KW-1185">Reference proteome</keyword>
<evidence type="ECO:0000313" key="1">
    <source>
        <dbReference type="EMBL" id="GJD96271.1"/>
    </source>
</evidence>
<accession>A0ABQ4S092</accession>